<feature type="compositionally biased region" description="Basic and acidic residues" evidence="1">
    <location>
        <begin position="46"/>
        <end position="59"/>
    </location>
</feature>
<name>A0AAD9JRX9_RIDPI</name>
<sequence length="304" mass="33766">MVDKSTQLKLTDHSLQQEDTAPHSGDVTLARQPEKKSSNDDNNDNDAEHSSDNKVDDSRAGSVSSKSSKTVAFTLPSDNHDVNGTDESEAVSDNTVSDNTAMQGIDVTSLPTCVDGGIDYCMRRPYSCVAAPVARTGWLHGLLTRGTMSTKRRVPGRYFPPLSGHHCRVERDSTPRLQPTCSGYVKTHSAAVRERCDSRVVLKSHAVSVRDSTRPRYHSAGVIDLRTTYPARSQSFAPDTLFSIKFRDPDVPVYDPSSEITSDYYTIEKLYLFPRNTIRTRLQTDIACLHGQSKLLHMRMSRDT</sequence>
<organism evidence="2 3">
    <name type="scientific">Ridgeia piscesae</name>
    <name type="common">Tubeworm</name>
    <dbReference type="NCBI Taxonomy" id="27915"/>
    <lineage>
        <taxon>Eukaryota</taxon>
        <taxon>Metazoa</taxon>
        <taxon>Spiralia</taxon>
        <taxon>Lophotrochozoa</taxon>
        <taxon>Annelida</taxon>
        <taxon>Polychaeta</taxon>
        <taxon>Sedentaria</taxon>
        <taxon>Canalipalpata</taxon>
        <taxon>Sabellida</taxon>
        <taxon>Siboglinidae</taxon>
        <taxon>Ridgeia</taxon>
    </lineage>
</organism>
<dbReference type="Proteomes" id="UP001209878">
    <property type="component" value="Unassembled WGS sequence"/>
</dbReference>
<accession>A0AAD9JRX9</accession>
<feature type="compositionally biased region" description="Low complexity" evidence="1">
    <location>
        <begin position="62"/>
        <end position="71"/>
    </location>
</feature>
<comment type="caution">
    <text evidence="2">The sequence shown here is derived from an EMBL/GenBank/DDBJ whole genome shotgun (WGS) entry which is preliminary data.</text>
</comment>
<reference evidence="2" key="1">
    <citation type="journal article" date="2023" name="Mol. Biol. Evol.">
        <title>Third-Generation Sequencing Reveals the Adaptive Role of the Epigenome in Three Deep-Sea Polychaetes.</title>
        <authorList>
            <person name="Perez M."/>
            <person name="Aroh O."/>
            <person name="Sun Y."/>
            <person name="Lan Y."/>
            <person name="Juniper S.K."/>
            <person name="Young C.R."/>
            <person name="Angers B."/>
            <person name="Qian P.Y."/>
        </authorList>
    </citation>
    <scope>NUCLEOTIDE SEQUENCE</scope>
    <source>
        <strain evidence="2">R07B-5</strain>
    </source>
</reference>
<evidence type="ECO:0000256" key="1">
    <source>
        <dbReference type="SAM" id="MobiDB-lite"/>
    </source>
</evidence>
<evidence type="ECO:0000313" key="3">
    <source>
        <dbReference type="Proteomes" id="UP001209878"/>
    </source>
</evidence>
<feature type="region of interest" description="Disordered" evidence="1">
    <location>
        <begin position="1"/>
        <end position="97"/>
    </location>
</feature>
<evidence type="ECO:0000313" key="2">
    <source>
        <dbReference type="EMBL" id="KAK2158082.1"/>
    </source>
</evidence>
<protein>
    <submittedName>
        <fullName evidence="2">Uncharacterized protein</fullName>
    </submittedName>
</protein>
<proteinExistence type="predicted"/>
<gene>
    <name evidence="2" type="ORF">NP493_1825g00000</name>
</gene>
<dbReference type="EMBL" id="JAODUO010001823">
    <property type="protein sequence ID" value="KAK2158082.1"/>
    <property type="molecule type" value="Genomic_DNA"/>
</dbReference>
<keyword evidence="3" id="KW-1185">Reference proteome</keyword>
<dbReference type="AlphaFoldDB" id="A0AAD9JRX9"/>